<feature type="region of interest" description="Disordered" evidence="1">
    <location>
        <begin position="61"/>
        <end position="133"/>
    </location>
</feature>
<feature type="compositionally biased region" description="Polar residues" evidence="1">
    <location>
        <begin position="318"/>
        <end position="339"/>
    </location>
</feature>
<dbReference type="GO" id="GO:0051082">
    <property type="term" value="F:unfolded protein binding"/>
    <property type="evidence" value="ECO:0007669"/>
    <property type="project" value="TreeGrafter"/>
</dbReference>
<dbReference type="SUPFAM" id="SSF46934">
    <property type="entry name" value="UBA-like"/>
    <property type="match status" value="1"/>
</dbReference>
<accession>A0A7J7MG14</accession>
<dbReference type="InterPro" id="IPR009719">
    <property type="entry name" value="GIP1_N"/>
</dbReference>
<feature type="compositionally biased region" description="Polar residues" evidence="1">
    <location>
        <begin position="479"/>
        <end position="493"/>
    </location>
</feature>
<feature type="domain" description="GBF-interacting protein 1 N-terminal" evidence="2">
    <location>
        <begin position="12"/>
        <end position="71"/>
    </location>
</feature>
<feature type="compositionally biased region" description="Low complexity" evidence="1">
    <location>
        <begin position="304"/>
        <end position="317"/>
    </location>
</feature>
<reference evidence="3 4" key="1">
    <citation type="journal article" date="2020" name="IScience">
        <title>Genome Sequencing of the Endangered Kingdonia uniflora (Circaeasteraceae, Ranunculales) Reveals Potential Mechanisms of Evolutionary Specialization.</title>
        <authorList>
            <person name="Sun Y."/>
            <person name="Deng T."/>
            <person name="Zhang A."/>
            <person name="Moore M.J."/>
            <person name="Landis J.B."/>
            <person name="Lin N."/>
            <person name="Zhang H."/>
            <person name="Zhang X."/>
            <person name="Huang J."/>
            <person name="Zhang X."/>
            <person name="Sun H."/>
            <person name="Wang H."/>
        </authorList>
    </citation>
    <scope>NUCLEOTIDE SEQUENCE [LARGE SCALE GENOMIC DNA]</scope>
    <source>
        <strain evidence="3">TB1705</strain>
        <tissue evidence="3">Leaf</tissue>
    </source>
</reference>
<sequence>MSNNTNNSRVKIPQNALKIIENIKEIAGDHSNDEVYAMLKECSMDPNETAQKLMLQDTFHEVKRKREKRRENVNNRESTDSRWRPGPQGRGGRSSTGIFPRFTAHDARGGRNISGGKENEGSKGLERVVITPPSVPSYPGKEIKATATLSSSTTVVNNGPTGVTYGYASESSARKVSSPEKITLIDAETLKSASRPSPAPHDKETSPSAPNHVESPDSVLGVYSSASDPVLVPSLDSRLPGAVGTIKREVKSQRTAIDSHTTVSAESNLVSCDAINSGISSPVIEKAASEVENATNKPQGGERSQSSESTHSISPSSHGGNSTSRPSSNYGTRSQQLIGSQKAVGPGKEWKPKSASQNSALASGTDVISEIVPITVELSPASIEATLKLQKKLEDLRFANCQHVIIPNHLQVPEAERNGLSFGSFDASFGFGRSYATVPDIEEIFASPSESSQGIEETAEEPPSSQNASLTAHEKQYPDHSQSPASVPDNLSNVEEADISPSAVPEYDEPKPETTVPLGGPHYVHPTPHYPGFGLVPPHMLGPQFPPFDNSEPQARDVPRIPSFVVPQIFDPYGLYRHGVDANGRLSPFLAPGTVKYNAISPQSGQSPPESGNSVALSTTGPIALVTQTAEVPQNPIAVTQQTMPYIRQQPGVHLSQFHPAYYPPPYYIYPHFPNVLTNSTFPQQLPAGSIYQQPSVSPVVATSGKYPLPQYKPETNAGNSTHIAMPTGYGYNANLVTSTGNSTTNEDLVASQYKESNGYINAQQTEGGQTAWIQSREAPGLPSNSFYNGPQGQHISFPPAQIGHGSFAGMYPPAQTMAIPTVHHPLMQQSHTAGGVEMPGAPPGTVYQQQQPQRTQINWTNNY</sequence>
<evidence type="ECO:0000259" key="2">
    <source>
        <dbReference type="Pfam" id="PF06972"/>
    </source>
</evidence>
<gene>
    <name evidence="3" type="ORF">GIB67_001059</name>
</gene>
<evidence type="ECO:0000256" key="1">
    <source>
        <dbReference type="SAM" id="MobiDB-lite"/>
    </source>
</evidence>
<dbReference type="PANTHER" id="PTHR46775:SF1">
    <property type="entry name" value="FLOCCULATION PROTEIN (DUF1296)"/>
    <property type="match status" value="1"/>
</dbReference>
<feature type="region of interest" description="Disordered" evidence="1">
    <location>
        <begin position="836"/>
        <end position="864"/>
    </location>
</feature>
<dbReference type="InterPro" id="IPR044277">
    <property type="entry name" value="GIP1"/>
</dbReference>
<dbReference type="Proteomes" id="UP000541444">
    <property type="component" value="Unassembled WGS sequence"/>
</dbReference>
<evidence type="ECO:0000313" key="4">
    <source>
        <dbReference type="Proteomes" id="UP000541444"/>
    </source>
</evidence>
<dbReference type="Pfam" id="PF06972">
    <property type="entry name" value="GIP1_N"/>
    <property type="match status" value="1"/>
</dbReference>
<protein>
    <recommendedName>
        <fullName evidence="2">GBF-interacting protein 1 N-terminal domain-containing protein</fullName>
    </recommendedName>
</protein>
<proteinExistence type="predicted"/>
<dbReference type="PANTHER" id="PTHR46775">
    <property type="entry name" value="FLOCCULATION PROTEIN (DUF1296)"/>
    <property type="match status" value="1"/>
</dbReference>
<keyword evidence="4" id="KW-1185">Reference proteome</keyword>
<feature type="compositionally biased region" description="Basic and acidic residues" evidence="1">
    <location>
        <begin position="117"/>
        <end position="126"/>
    </location>
</feature>
<comment type="caution">
    <text evidence="3">The sequence shown here is derived from an EMBL/GenBank/DDBJ whole genome shotgun (WGS) entry which is preliminary data.</text>
</comment>
<dbReference type="EMBL" id="JACGCM010001557">
    <property type="protein sequence ID" value="KAF6153826.1"/>
    <property type="molecule type" value="Genomic_DNA"/>
</dbReference>
<feature type="region of interest" description="Disordered" evidence="1">
    <location>
        <begin position="448"/>
        <end position="523"/>
    </location>
</feature>
<organism evidence="3 4">
    <name type="scientific">Kingdonia uniflora</name>
    <dbReference type="NCBI Taxonomy" id="39325"/>
    <lineage>
        <taxon>Eukaryota</taxon>
        <taxon>Viridiplantae</taxon>
        <taxon>Streptophyta</taxon>
        <taxon>Embryophyta</taxon>
        <taxon>Tracheophyta</taxon>
        <taxon>Spermatophyta</taxon>
        <taxon>Magnoliopsida</taxon>
        <taxon>Ranunculales</taxon>
        <taxon>Circaeasteraceae</taxon>
        <taxon>Kingdonia</taxon>
    </lineage>
</organism>
<feature type="compositionally biased region" description="Basic and acidic residues" evidence="1">
    <location>
        <begin position="69"/>
        <end position="83"/>
    </location>
</feature>
<name>A0A7J7MG14_9MAGN</name>
<dbReference type="InterPro" id="IPR009060">
    <property type="entry name" value="UBA-like_sf"/>
</dbReference>
<dbReference type="OrthoDB" id="753279at2759"/>
<feature type="region of interest" description="Disordered" evidence="1">
    <location>
        <begin position="187"/>
        <end position="221"/>
    </location>
</feature>
<dbReference type="AlphaFoldDB" id="A0A7J7MG14"/>
<evidence type="ECO:0000313" key="3">
    <source>
        <dbReference type="EMBL" id="KAF6153826.1"/>
    </source>
</evidence>
<feature type="region of interest" description="Disordered" evidence="1">
    <location>
        <begin position="290"/>
        <end position="362"/>
    </location>
</feature>